<dbReference type="Proteomes" id="UP000008549">
    <property type="component" value="Unassembled WGS sequence"/>
</dbReference>
<dbReference type="HOGENOM" id="CLU_592159_0_0_1"/>
<reference evidence="1 2" key="1">
    <citation type="journal article" date="2003" name="PLoS Biol.">
        <title>The genome sequence of Caenorhabditis briggsae: a platform for comparative genomics.</title>
        <authorList>
            <person name="Stein L.D."/>
            <person name="Bao Z."/>
            <person name="Blasiar D."/>
            <person name="Blumenthal T."/>
            <person name="Brent M.R."/>
            <person name="Chen N."/>
            <person name="Chinwalla A."/>
            <person name="Clarke L."/>
            <person name="Clee C."/>
            <person name="Coghlan A."/>
            <person name="Coulson A."/>
            <person name="D'Eustachio P."/>
            <person name="Fitch D.H."/>
            <person name="Fulton L.A."/>
            <person name="Fulton R.E."/>
            <person name="Griffiths-Jones S."/>
            <person name="Harris T.W."/>
            <person name="Hillier L.W."/>
            <person name="Kamath R."/>
            <person name="Kuwabara P.E."/>
            <person name="Mardis E.R."/>
            <person name="Marra M.A."/>
            <person name="Miner T.L."/>
            <person name="Minx P."/>
            <person name="Mullikin J.C."/>
            <person name="Plumb R.W."/>
            <person name="Rogers J."/>
            <person name="Schein J.E."/>
            <person name="Sohrmann M."/>
            <person name="Spieth J."/>
            <person name="Stajich J.E."/>
            <person name="Wei C."/>
            <person name="Willey D."/>
            <person name="Wilson R.K."/>
            <person name="Durbin R."/>
            <person name="Waterston R.H."/>
        </authorList>
    </citation>
    <scope>NUCLEOTIDE SEQUENCE [LARGE SCALE GENOMIC DNA]</scope>
    <source>
        <strain evidence="1 2">AF16</strain>
    </source>
</reference>
<gene>
    <name evidence="1" type="ORF">CBG24166</name>
    <name evidence="1" type="ORF">CBG_24166</name>
</gene>
<dbReference type="KEGG" id="cbr:CBG_24166"/>
<dbReference type="RefSeq" id="XP_045091261.1">
    <property type="nucleotide sequence ID" value="XM_045243527.1"/>
</dbReference>
<dbReference type="GeneID" id="8590116"/>
<evidence type="ECO:0000313" key="2">
    <source>
        <dbReference type="Proteomes" id="UP000008549"/>
    </source>
</evidence>
<protein>
    <submittedName>
        <fullName evidence="1">Protein CBG24166</fullName>
    </submittedName>
</protein>
<keyword evidence="2" id="KW-1185">Reference proteome</keyword>
<dbReference type="eggNOG" id="KOG0800">
    <property type="taxonomic scope" value="Eukaryota"/>
</dbReference>
<evidence type="ECO:0000313" key="1">
    <source>
        <dbReference type="EMBL" id="CAP20836.2"/>
    </source>
</evidence>
<accession>A8WK43</accession>
<dbReference type="AlphaFoldDB" id="A8WK43"/>
<name>A8WK43_CAEBR</name>
<proteinExistence type="predicted"/>
<dbReference type="CTD" id="8590116"/>
<dbReference type="EMBL" id="HE601210">
    <property type="protein sequence ID" value="CAP20836.2"/>
    <property type="molecule type" value="Genomic_DNA"/>
</dbReference>
<reference evidence="1 2" key="2">
    <citation type="journal article" date="2011" name="PLoS Genet.">
        <title>Caenorhabditis briggsae recombinant inbred line genotypes reveal inter-strain incompatibility and the evolution of recombination.</title>
        <authorList>
            <person name="Ross J.A."/>
            <person name="Koboldt D.C."/>
            <person name="Staisch J.E."/>
            <person name="Chamberlin H.M."/>
            <person name="Gupta B.P."/>
            <person name="Miller R.D."/>
            <person name="Baird S.E."/>
            <person name="Haag E.S."/>
        </authorList>
    </citation>
    <scope>NUCLEOTIDE SEQUENCE [LARGE SCALE GENOMIC DNA]</scope>
    <source>
        <strain evidence="1 2">AF16</strain>
    </source>
</reference>
<sequence length="462" mass="54570">MYAETKWINYTEGFEGNPPPPKLKLNISLISEKFLKSKNPKIRTFFLDETDVENVESEMKKCKNQEEKDKKSMEVLSNLSNFMKIFKKQIYLRTIPDTQIGFNKNRFVFLHEALESIPLALKFQNLSNLENGTKDFEMYSKQMGPLEELDTLMTIKIEQFEEMLTAFNVDKRQITIITDPTHEPSRRQIYETGKVSGIFSPDSRIFLDKSRAIFLIFQNLIMGVNWQKNDNWILKSQLLEFITEVSESAEGTYHSESSIRHKIQNFKKFYVYSNESENSENLLLQNSHPSAEVPISEYEKNAKRFDLPIFSNFSKNPKNLKIWMARFFLNLGWIFAFFKKNEHETEQLREEMLKIVLFLVPDPRFSNQCAQFLVGKLKKLEVIFFLEILIFPGTLAEPQLWKMAKYRISKSAKFSKNKFQNCTKNWKNRRKMVRKVSEKVRRLLPKNPEISIEMKDLKTGKR</sequence>
<dbReference type="InParanoid" id="A8WK43"/>
<organism evidence="1 2">
    <name type="scientific">Caenorhabditis briggsae</name>
    <dbReference type="NCBI Taxonomy" id="6238"/>
    <lineage>
        <taxon>Eukaryota</taxon>
        <taxon>Metazoa</taxon>
        <taxon>Ecdysozoa</taxon>
        <taxon>Nematoda</taxon>
        <taxon>Chromadorea</taxon>
        <taxon>Rhabditida</taxon>
        <taxon>Rhabditina</taxon>
        <taxon>Rhabditomorpha</taxon>
        <taxon>Rhabditoidea</taxon>
        <taxon>Rhabditidae</taxon>
        <taxon>Peloderinae</taxon>
        <taxon>Caenorhabditis</taxon>
    </lineage>
</organism>
<dbReference type="FunCoup" id="A8WK43">
    <property type="interactions" value="318"/>
</dbReference>